<sequence>VHNEKILRKELFQWDLALSAEQALQRISKLAKSAAINGVVPSYNLMLLCDDMGETDARTMDRYLRTLDGKKASNPTQQCVVGMILTNSTLDLPYATTLCQPCRVAQGRRVSAAAVDSSADGTCPHCGIIPKALVERAAIAPSFVQVAHVFIFRHIRPPTLHRLAERWWDQVVAKKSEQMNRGAEVEVHKGLTKEALLREMDYYLQMGRRGNFAPKDYIPEMALSAVETAVINTNLTSKPPHSA</sequence>
<accession>A0A6A4YBW1</accession>
<proteinExistence type="predicted"/>
<gene>
    <name evidence="1" type="ORF">As57867_015828</name>
</gene>
<name>A0A6A4YBW1_9STRA</name>
<feature type="non-terminal residue" evidence="1">
    <location>
        <position position="1"/>
    </location>
</feature>
<dbReference type="EMBL" id="VJMH01005768">
    <property type="protein sequence ID" value="KAF0693095.1"/>
    <property type="molecule type" value="Genomic_DNA"/>
</dbReference>
<evidence type="ECO:0000313" key="1">
    <source>
        <dbReference type="EMBL" id="KAF0693095.1"/>
    </source>
</evidence>
<reference evidence="1" key="1">
    <citation type="submission" date="2019-06" db="EMBL/GenBank/DDBJ databases">
        <title>Genomics analysis of Aphanomyces spp. identifies a new class of oomycete effector associated with host adaptation.</title>
        <authorList>
            <person name="Gaulin E."/>
        </authorList>
    </citation>
    <scope>NUCLEOTIDE SEQUENCE</scope>
    <source>
        <strain evidence="1">CBS 578.67</strain>
    </source>
</reference>
<comment type="caution">
    <text evidence="1">The sequence shown here is derived from an EMBL/GenBank/DDBJ whole genome shotgun (WGS) entry which is preliminary data.</text>
</comment>
<dbReference type="AlphaFoldDB" id="A0A6A4YBW1"/>
<organism evidence="1">
    <name type="scientific">Aphanomyces stellatus</name>
    <dbReference type="NCBI Taxonomy" id="120398"/>
    <lineage>
        <taxon>Eukaryota</taxon>
        <taxon>Sar</taxon>
        <taxon>Stramenopiles</taxon>
        <taxon>Oomycota</taxon>
        <taxon>Saprolegniomycetes</taxon>
        <taxon>Saprolegniales</taxon>
        <taxon>Verrucalvaceae</taxon>
        <taxon>Aphanomyces</taxon>
    </lineage>
</organism>
<dbReference type="OrthoDB" id="163171at2759"/>
<protein>
    <submittedName>
        <fullName evidence="1">Uncharacterized protein</fullName>
    </submittedName>
</protein>